<keyword evidence="8" id="KW-0067">ATP-binding</keyword>
<keyword evidence="12" id="KW-1185">Reference proteome</keyword>
<evidence type="ECO:0000256" key="4">
    <source>
        <dbReference type="ARBA" id="ARBA00004769"/>
    </source>
</evidence>
<comment type="catalytic activity">
    <reaction evidence="1">
        <text>4-amino-5-hydroxymethyl-2-methylpyrimidine + ATP = 4-amino-2-methyl-5-(phosphooxymethyl)pyrimidine + ADP + H(+)</text>
        <dbReference type="Rhea" id="RHEA:23096"/>
        <dbReference type="ChEBI" id="CHEBI:15378"/>
        <dbReference type="ChEBI" id="CHEBI:16892"/>
        <dbReference type="ChEBI" id="CHEBI:30616"/>
        <dbReference type="ChEBI" id="CHEBI:58354"/>
        <dbReference type="ChEBI" id="CHEBI:456216"/>
        <dbReference type="EC" id="2.7.1.49"/>
    </reaction>
</comment>
<dbReference type="SUPFAM" id="SSF53613">
    <property type="entry name" value="Ribokinase-like"/>
    <property type="match status" value="1"/>
</dbReference>
<dbReference type="AlphaFoldDB" id="A0A7Y9E757"/>
<protein>
    <submittedName>
        <fullName evidence="11">Hydroxymethylpyrimidine/phosphomethylpyrimidine kinase</fullName>
        <ecNumber evidence="11">2.7.1.49</ecNumber>
        <ecNumber evidence="11">2.7.4.7</ecNumber>
    </submittedName>
</protein>
<accession>A0A7Y9E757</accession>
<evidence type="ECO:0000256" key="7">
    <source>
        <dbReference type="ARBA" id="ARBA00022777"/>
    </source>
</evidence>
<dbReference type="Pfam" id="PF08543">
    <property type="entry name" value="Phos_pyr_kin"/>
    <property type="match status" value="1"/>
</dbReference>
<sequence length="266" mass="27091">MTPTVALTIAGSDSSGGAGVQADLKTFAALGVFGASAITALTAQNTTGVVAVHTVPPEFVLAQVEAVLADLPVAAVKTGMLADAGIVAVVAELASAGRLPRLVVDPVMVSSSGDRLLERDAERDYRSALLPHAAVVTPNVHEAGVLLDRPIGTLADQHEAARALGSTGVAVVVTGGHEVAETGQEAVDVVWDGNRTYELRSPRLVASNNHGTGCTFASAVAAGLARGLDLEPALRRAKAYVASSMASSAQWHLGSGHGPLDHFGWN</sequence>
<dbReference type="GO" id="GO:0009228">
    <property type="term" value="P:thiamine biosynthetic process"/>
    <property type="evidence" value="ECO:0007669"/>
    <property type="project" value="UniProtKB-KW"/>
</dbReference>
<dbReference type="Proteomes" id="UP000535511">
    <property type="component" value="Unassembled WGS sequence"/>
</dbReference>
<dbReference type="GO" id="GO:0005524">
    <property type="term" value="F:ATP binding"/>
    <property type="evidence" value="ECO:0007669"/>
    <property type="project" value="UniProtKB-KW"/>
</dbReference>
<dbReference type="Gene3D" id="3.40.1190.20">
    <property type="match status" value="1"/>
</dbReference>
<dbReference type="EMBL" id="JACCBG010000001">
    <property type="protein sequence ID" value="NYD42469.1"/>
    <property type="molecule type" value="Genomic_DNA"/>
</dbReference>
<dbReference type="GO" id="GO:0008902">
    <property type="term" value="F:hydroxymethylpyrimidine kinase activity"/>
    <property type="evidence" value="ECO:0007669"/>
    <property type="project" value="UniProtKB-EC"/>
</dbReference>
<dbReference type="InterPro" id="IPR013749">
    <property type="entry name" value="PM/HMP-P_kinase-1"/>
</dbReference>
<comment type="function">
    <text evidence="3">Catalyzes the phosphorylation of hydroxymethylpyrimidine phosphate (HMP-P) to HMP-PP, and of HMP to HMP-P.</text>
</comment>
<gene>
    <name evidence="11" type="ORF">BJZ21_002552</name>
</gene>
<evidence type="ECO:0000313" key="12">
    <source>
        <dbReference type="Proteomes" id="UP000535511"/>
    </source>
</evidence>
<keyword evidence="6" id="KW-0547">Nucleotide-binding</keyword>
<dbReference type="EC" id="2.7.1.49" evidence="11"/>
<dbReference type="EC" id="2.7.4.7" evidence="11"/>
<dbReference type="GO" id="GO:0005829">
    <property type="term" value="C:cytosol"/>
    <property type="evidence" value="ECO:0007669"/>
    <property type="project" value="TreeGrafter"/>
</dbReference>
<name>A0A7Y9E757_9ACTN</name>
<dbReference type="InterPro" id="IPR029056">
    <property type="entry name" value="Ribokinase-like"/>
</dbReference>
<evidence type="ECO:0000256" key="8">
    <source>
        <dbReference type="ARBA" id="ARBA00022840"/>
    </source>
</evidence>
<evidence type="ECO:0000256" key="1">
    <source>
        <dbReference type="ARBA" id="ARBA00000151"/>
    </source>
</evidence>
<evidence type="ECO:0000313" key="11">
    <source>
        <dbReference type="EMBL" id="NYD42469.1"/>
    </source>
</evidence>
<keyword evidence="9" id="KW-0784">Thiamine biosynthesis</keyword>
<comment type="caution">
    <text evidence="11">The sequence shown here is derived from an EMBL/GenBank/DDBJ whole genome shotgun (WGS) entry which is preliminary data.</text>
</comment>
<feature type="domain" description="Pyridoxamine kinase/Phosphomethylpyrimidine kinase" evidence="10">
    <location>
        <begin position="13"/>
        <end position="261"/>
    </location>
</feature>
<dbReference type="CDD" id="cd01169">
    <property type="entry name" value="HMPP_kinase"/>
    <property type="match status" value="1"/>
</dbReference>
<dbReference type="InterPro" id="IPR004399">
    <property type="entry name" value="HMP/HMP-P_kinase_dom"/>
</dbReference>
<evidence type="ECO:0000256" key="2">
    <source>
        <dbReference type="ARBA" id="ARBA00000565"/>
    </source>
</evidence>
<dbReference type="PANTHER" id="PTHR20858">
    <property type="entry name" value="PHOSPHOMETHYLPYRIMIDINE KINASE"/>
    <property type="match status" value="1"/>
</dbReference>
<dbReference type="NCBIfam" id="TIGR00097">
    <property type="entry name" value="HMP-P_kinase"/>
    <property type="match status" value="1"/>
</dbReference>
<evidence type="ECO:0000256" key="5">
    <source>
        <dbReference type="ARBA" id="ARBA00022679"/>
    </source>
</evidence>
<evidence type="ECO:0000259" key="10">
    <source>
        <dbReference type="Pfam" id="PF08543"/>
    </source>
</evidence>
<keyword evidence="7 11" id="KW-0418">Kinase</keyword>
<comment type="pathway">
    <text evidence="4">Cofactor biosynthesis; thiamine diphosphate biosynthesis; 4-amino-2-methyl-5-diphosphomethylpyrimidine from 5-amino-1-(5-phospho-D-ribosyl)imidazole: step 3/3.</text>
</comment>
<dbReference type="PANTHER" id="PTHR20858:SF17">
    <property type="entry name" value="HYDROXYMETHYLPYRIMIDINE_PHOSPHOMETHYLPYRIMIDINE KINASE THI20-RELATED"/>
    <property type="match status" value="1"/>
</dbReference>
<dbReference type="RefSeq" id="WP_179664103.1">
    <property type="nucleotide sequence ID" value="NZ_JACCBG010000001.1"/>
</dbReference>
<evidence type="ECO:0000256" key="6">
    <source>
        <dbReference type="ARBA" id="ARBA00022741"/>
    </source>
</evidence>
<dbReference type="UniPathway" id="UPA00060">
    <property type="reaction ID" value="UER00138"/>
</dbReference>
<dbReference type="FunFam" id="3.40.1190.20:FF:000003">
    <property type="entry name" value="Phosphomethylpyrimidine kinase ThiD"/>
    <property type="match status" value="1"/>
</dbReference>
<comment type="catalytic activity">
    <reaction evidence="2">
        <text>4-amino-2-methyl-5-(phosphooxymethyl)pyrimidine + ATP = 4-amino-2-methyl-5-(diphosphooxymethyl)pyrimidine + ADP</text>
        <dbReference type="Rhea" id="RHEA:19893"/>
        <dbReference type="ChEBI" id="CHEBI:30616"/>
        <dbReference type="ChEBI" id="CHEBI:57841"/>
        <dbReference type="ChEBI" id="CHEBI:58354"/>
        <dbReference type="ChEBI" id="CHEBI:456216"/>
        <dbReference type="EC" id="2.7.4.7"/>
    </reaction>
</comment>
<proteinExistence type="predicted"/>
<dbReference type="GO" id="GO:0008972">
    <property type="term" value="F:phosphomethylpyrimidine kinase activity"/>
    <property type="evidence" value="ECO:0007669"/>
    <property type="project" value="UniProtKB-EC"/>
</dbReference>
<evidence type="ECO:0000256" key="9">
    <source>
        <dbReference type="ARBA" id="ARBA00022977"/>
    </source>
</evidence>
<keyword evidence="5 11" id="KW-0808">Transferase</keyword>
<organism evidence="11 12">
    <name type="scientific">Nocardioides panaciterrulae</name>
    <dbReference type="NCBI Taxonomy" id="661492"/>
    <lineage>
        <taxon>Bacteria</taxon>
        <taxon>Bacillati</taxon>
        <taxon>Actinomycetota</taxon>
        <taxon>Actinomycetes</taxon>
        <taxon>Propionibacteriales</taxon>
        <taxon>Nocardioidaceae</taxon>
        <taxon>Nocardioides</taxon>
    </lineage>
</organism>
<reference evidence="11 12" key="1">
    <citation type="submission" date="2020-07" db="EMBL/GenBank/DDBJ databases">
        <title>Sequencing the genomes of 1000 actinobacteria strains.</title>
        <authorList>
            <person name="Klenk H.-P."/>
        </authorList>
    </citation>
    <scope>NUCLEOTIDE SEQUENCE [LARGE SCALE GENOMIC DNA]</scope>
    <source>
        <strain evidence="11 12">DSM 21350</strain>
    </source>
</reference>
<dbReference type="GO" id="GO:0009229">
    <property type="term" value="P:thiamine diphosphate biosynthetic process"/>
    <property type="evidence" value="ECO:0007669"/>
    <property type="project" value="UniProtKB-UniPathway"/>
</dbReference>
<evidence type="ECO:0000256" key="3">
    <source>
        <dbReference type="ARBA" id="ARBA00003848"/>
    </source>
</evidence>